<comment type="caution">
    <text evidence="2">The sequence shown here is derived from an EMBL/GenBank/DDBJ whole genome shotgun (WGS) entry which is preliminary data.</text>
</comment>
<evidence type="ECO:0000313" key="3">
    <source>
        <dbReference type="Proteomes" id="UP001521150"/>
    </source>
</evidence>
<dbReference type="InterPro" id="IPR046492">
    <property type="entry name" value="DUF6585"/>
</dbReference>
<keyword evidence="1" id="KW-1133">Transmembrane helix</keyword>
<sequence length="289" mass="31276">MLMVRWRPDQLPPPSPVVMQAAAGQGLGGFVTTHHLMHTLAPPPGNPLAERWIIRVLILVVAGCLVGALMFFSNGNPGVGVAFLVPIIGVVILAIVRGKRMQNAGPQPYELAYRFQHGMVCPTLNAPVAFRWDSITQVYADVTTHYRGVEYAGTTFQYTLVAANGWQVRFISKDGREPKKAEFVLAQVLQHEVSDRVLATALNQINAGGHAAFGEVAIAQQGILCRWSVYADLGCVVPVRKCGHSSEVRISLRHAPWVFPPGSVPGSDGRKDRDVVSCTAGDIRPVDAV</sequence>
<proteinExistence type="predicted"/>
<keyword evidence="3" id="KW-1185">Reference proteome</keyword>
<dbReference type="Proteomes" id="UP001521150">
    <property type="component" value="Unassembled WGS sequence"/>
</dbReference>
<evidence type="ECO:0000256" key="1">
    <source>
        <dbReference type="SAM" id="Phobius"/>
    </source>
</evidence>
<dbReference type="EMBL" id="JAJVCN010000003">
    <property type="protein sequence ID" value="MCE7009484.1"/>
    <property type="molecule type" value="Genomic_DNA"/>
</dbReference>
<accession>A0ABS8ZP00</accession>
<gene>
    <name evidence="2" type="ORF">LWC34_42735</name>
</gene>
<reference evidence="2 3" key="1">
    <citation type="submission" date="2021-12" db="EMBL/GenBank/DDBJ databases">
        <title>Genome sequence of Kibdelosporangium philippinense ATCC 49844.</title>
        <authorList>
            <person name="Fedorov E.A."/>
            <person name="Omeragic M."/>
            <person name="Shalygina K.F."/>
            <person name="Maclea K.S."/>
        </authorList>
    </citation>
    <scope>NUCLEOTIDE SEQUENCE [LARGE SCALE GENOMIC DNA]</scope>
    <source>
        <strain evidence="2 3">ATCC 49844</strain>
    </source>
</reference>
<keyword evidence="1" id="KW-0812">Transmembrane</keyword>
<keyword evidence="1" id="KW-0472">Membrane</keyword>
<evidence type="ECO:0000313" key="2">
    <source>
        <dbReference type="EMBL" id="MCE7009484.1"/>
    </source>
</evidence>
<dbReference type="Pfam" id="PF20226">
    <property type="entry name" value="DUF6585"/>
    <property type="match status" value="1"/>
</dbReference>
<dbReference type="RefSeq" id="WP_233730889.1">
    <property type="nucleotide sequence ID" value="NZ_JAJVCN010000003.1"/>
</dbReference>
<organism evidence="2 3">
    <name type="scientific">Kibdelosporangium philippinense</name>
    <dbReference type="NCBI Taxonomy" id="211113"/>
    <lineage>
        <taxon>Bacteria</taxon>
        <taxon>Bacillati</taxon>
        <taxon>Actinomycetota</taxon>
        <taxon>Actinomycetes</taxon>
        <taxon>Pseudonocardiales</taxon>
        <taxon>Pseudonocardiaceae</taxon>
        <taxon>Kibdelosporangium</taxon>
    </lineage>
</organism>
<feature type="transmembrane region" description="Helical" evidence="1">
    <location>
        <begin position="52"/>
        <end position="72"/>
    </location>
</feature>
<protein>
    <submittedName>
        <fullName evidence="2">Uncharacterized protein</fullName>
    </submittedName>
</protein>
<name>A0ABS8ZP00_9PSEU</name>
<feature type="transmembrane region" description="Helical" evidence="1">
    <location>
        <begin position="78"/>
        <end position="96"/>
    </location>
</feature>